<dbReference type="EMBL" id="JAKWFO010000006">
    <property type="protein sequence ID" value="KAI9634640.1"/>
    <property type="molecule type" value="Genomic_DNA"/>
</dbReference>
<sequence length="309" mass="36108">MIAAFCTFLIIVSACITYILISTSKYPSYIPQAFPQAHQSSHPKEAYVLYDPASIQSDYMDYCHLLTLFSLKTDTELRDPSNRDVVVMVTNQTAEADIQQLERAGAKIFRVPHSLRNVFPHRDSWPETYHYVWDKVWAFALTEYDRVLYMDSDMVFNRPIHPIWESRNSMPEHRLAATADWQGVYQTPMPDGPYFNSGFMMIRPDQQTFEEILRVDLSESSLQWPDQDLLNIYFSRDGPHPWVPLDHLFHSNMAKEEDLEAGTNVIQAKAWWDITNAGVQNLWFERMGRMRGWRMAKEARRKAQVSDNQ</sequence>
<accession>A0AA38H5Q0</accession>
<protein>
    <submittedName>
        <fullName evidence="1">Nucleotide-diphospho-sugar transferase</fullName>
    </submittedName>
</protein>
<dbReference type="SUPFAM" id="SSF53448">
    <property type="entry name" value="Nucleotide-diphospho-sugar transferases"/>
    <property type="match status" value="1"/>
</dbReference>
<dbReference type="Gene3D" id="3.90.550.10">
    <property type="entry name" value="Spore Coat Polysaccharide Biosynthesis Protein SpsA, Chain A"/>
    <property type="match status" value="1"/>
</dbReference>
<reference evidence="1" key="1">
    <citation type="journal article" date="2022" name="G3 (Bethesda)">
        <title>High quality genome of the basidiomycete yeast Dioszegia hungarica PDD-24b-2 isolated from cloud water.</title>
        <authorList>
            <person name="Jarrige D."/>
            <person name="Haridas S."/>
            <person name="Bleykasten-Grosshans C."/>
            <person name="Joly M."/>
            <person name="Nadalig T."/>
            <person name="Sancelme M."/>
            <person name="Vuilleumier S."/>
            <person name="Grigoriev I.V."/>
            <person name="Amato P."/>
            <person name="Bringel F."/>
        </authorList>
    </citation>
    <scope>NUCLEOTIDE SEQUENCE</scope>
    <source>
        <strain evidence="1">PDD-24b-2</strain>
    </source>
</reference>
<dbReference type="InterPro" id="IPR002495">
    <property type="entry name" value="Glyco_trans_8"/>
</dbReference>
<evidence type="ECO:0000313" key="1">
    <source>
        <dbReference type="EMBL" id="KAI9634640.1"/>
    </source>
</evidence>
<dbReference type="RefSeq" id="XP_052944417.1">
    <property type="nucleotide sequence ID" value="XM_053089683.1"/>
</dbReference>
<organism evidence="1 2">
    <name type="scientific">Dioszegia hungarica</name>
    <dbReference type="NCBI Taxonomy" id="4972"/>
    <lineage>
        <taxon>Eukaryota</taxon>
        <taxon>Fungi</taxon>
        <taxon>Dikarya</taxon>
        <taxon>Basidiomycota</taxon>
        <taxon>Agaricomycotina</taxon>
        <taxon>Tremellomycetes</taxon>
        <taxon>Tremellales</taxon>
        <taxon>Bulleribasidiaceae</taxon>
        <taxon>Dioszegia</taxon>
    </lineage>
</organism>
<dbReference type="InterPro" id="IPR029044">
    <property type="entry name" value="Nucleotide-diphossugar_trans"/>
</dbReference>
<dbReference type="InterPro" id="IPR050587">
    <property type="entry name" value="GNT1/Glycosyltrans_8"/>
</dbReference>
<gene>
    <name evidence="1" type="ORF">MKK02DRAFT_37519</name>
</gene>
<dbReference type="Proteomes" id="UP001164286">
    <property type="component" value="Unassembled WGS sequence"/>
</dbReference>
<dbReference type="Pfam" id="PF01501">
    <property type="entry name" value="Glyco_transf_8"/>
    <property type="match status" value="1"/>
</dbReference>
<dbReference type="AlphaFoldDB" id="A0AA38H5Q0"/>
<comment type="caution">
    <text evidence="1">The sequence shown here is derived from an EMBL/GenBank/DDBJ whole genome shotgun (WGS) entry which is preliminary data.</text>
</comment>
<evidence type="ECO:0000313" key="2">
    <source>
        <dbReference type="Proteomes" id="UP001164286"/>
    </source>
</evidence>
<dbReference type="GeneID" id="77728888"/>
<proteinExistence type="predicted"/>
<name>A0AA38H5Q0_9TREE</name>
<keyword evidence="1" id="KW-0808">Transferase</keyword>
<dbReference type="GO" id="GO:0016757">
    <property type="term" value="F:glycosyltransferase activity"/>
    <property type="evidence" value="ECO:0007669"/>
    <property type="project" value="InterPro"/>
</dbReference>
<keyword evidence="2" id="KW-1185">Reference proteome</keyword>
<dbReference type="PANTHER" id="PTHR11183">
    <property type="entry name" value="GLYCOGENIN SUBFAMILY MEMBER"/>
    <property type="match status" value="1"/>
</dbReference>